<evidence type="ECO:0000313" key="3">
    <source>
        <dbReference type="EMBL" id="GFY80608.1"/>
    </source>
</evidence>
<dbReference type="Proteomes" id="UP000585474">
    <property type="component" value="Unassembled WGS sequence"/>
</dbReference>
<evidence type="ECO:0000313" key="4">
    <source>
        <dbReference type="Proteomes" id="UP000585474"/>
    </source>
</evidence>
<dbReference type="PANTHER" id="PTHR14894:SF0">
    <property type="entry name" value="CDK5 REGULATORY SUBUNIT-ASSOCIATED PROTEIN 3"/>
    <property type="match status" value="1"/>
</dbReference>
<organism evidence="3 4">
    <name type="scientific">Actinidia rufa</name>
    <dbReference type="NCBI Taxonomy" id="165716"/>
    <lineage>
        <taxon>Eukaryota</taxon>
        <taxon>Viridiplantae</taxon>
        <taxon>Streptophyta</taxon>
        <taxon>Embryophyta</taxon>
        <taxon>Tracheophyta</taxon>
        <taxon>Spermatophyta</taxon>
        <taxon>Magnoliopsida</taxon>
        <taxon>eudicotyledons</taxon>
        <taxon>Gunneridae</taxon>
        <taxon>Pentapetalae</taxon>
        <taxon>asterids</taxon>
        <taxon>Ericales</taxon>
        <taxon>Actinidiaceae</taxon>
        <taxon>Actinidia</taxon>
    </lineage>
</organism>
<dbReference type="EMBL" id="BJWL01000001">
    <property type="protein sequence ID" value="GFY80608.1"/>
    <property type="molecule type" value="Genomic_DNA"/>
</dbReference>
<dbReference type="Pfam" id="PF05600">
    <property type="entry name" value="CDK5RAP3"/>
    <property type="match status" value="1"/>
</dbReference>
<evidence type="ECO:0008006" key="5">
    <source>
        <dbReference type="Google" id="ProtNLM"/>
    </source>
</evidence>
<accession>A0A7J0E2H8</accession>
<name>A0A7J0E2H8_9ERIC</name>
<evidence type="ECO:0000256" key="1">
    <source>
        <dbReference type="ARBA" id="ARBA00007478"/>
    </source>
</evidence>
<comment type="similarity">
    <text evidence="1">Belongs to the CDK5RAP3 family.</text>
</comment>
<comment type="caution">
    <text evidence="3">The sequence shown here is derived from an EMBL/GenBank/DDBJ whole genome shotgun (WGS) entry which is preliminary data.</text>
</comment>
<dbReference type="OrthoDB" id="340432at2759"/>
<dbReference type="InterPro" id="IPR008491">
    <property type="entry name" value="CDK5RAP3"/>
</dbReference>
<sequence>MQNQDEVRSLPIDIAFARLGEWLVDRKRIPSDWRKRLASVRAKILTEFSSVPKDIDPYFQTLDPEGIGYLEVKQIYDILLKSTPESRNIFGRLAGAAGVWESIVRSFEKDHIYLGEAAQIMVQNVNYEIPYQKKQVQRTQQQLAELERKEADIKRNAALSAAKFLEACQELGLLGINVRSELLETAKQSLPNTFKRILEVLSDDSVSQAIEFYSNFVRDAHMEKDKTFGTVLPNLRDVIETPPTLSVSVGSEVLDNVNVQASINDSNHLIGDMAVVGDSIDWDITVDSSEIDWDIGTVEETEDAGNGLGPYEIVNASEILQSSSPNDGVESDMALLNEEEGGLVMEVSAADISWDIGVENPQDHVIEDTGLLNAVSESHTSIPNIATETQEITQQKSQFLETEYRNKILDDLFEIKAFLYQRLMELTNVETLSLQHQVQAVAPFVLQQYSSDIVRKMLSDVSLAISSLTNRKTRDMIMILNSKRFLDRLVNTLEEKKHHETKLKEGLKDLAVKRMELQNSLTSLWPKQVSFIPSLLYLRYDACTFRLNNHERNKAYAL</sequence>
<feature type="coiled-coil region" evidence="2">
    <location>
        <begin position="129"/>
        <end position="156"/>
    </location>
</feature>
<dbReference type="AlphaFoldDB" id="A0A7J0E2H8"/>
<reference evidence="3 4" key="1">
    <citation type="submission" date="2019-07" db="EMBL/GenBank/DDBJ databases">
        <title>De Novo Assembly of kiwifruit Actinidia rufa.</title>
        <authorList>
            <person name="Sugita-Konishi S."/>
            <person name="Sato K."/>
            <person name="Mori E."/>
            <person name="Abe Y."/>
            <person name="Kisaki G."/>
            <person name="Hamano K."/>
            <person name="Suezawa K."/>
            <person name="Otani M."/>
            <person name="Fukuda T."/>
            <person name="Manabe T."/>
            <person name="Gomi K."/>
            <person name="Tabuchi M."/>
            <person name="Akimitsu K."/>
            <person name="Kataoka I."/>
        </authorList>
    </citation>
    <scope>NUCLEOTIDE SEQUENCE [LARGE SCALE GENOMIC DNA]</scope>
    <source>
        <strain evidence="4">cv. Fuchu</strain>
    </source>
</reference>
<proteinExistence type="inferred from homology"/>
<dbReference type="GO" id="GO:0007346">
    <property type="term" value="P:regulation of mitotic cell cycle"/>
    <property type="evidence" value="ECO:0007669"/>
    <property type="project" value="TreeGrafter"/>
</dbReference>
<dbReference type="PANTHER" id="PTHR14894">
    <property type="entry name" value="CDK5 REGULATORY SUBUNIT-ASSOCIATED PROTEIN 3"/>
    <property type="match status" value="1"/>
</dbReference>
<keyword evidence="4" id="KW-1185">Reference proteome</keyword>
<evidence type="ECO:0000256" key="2">
    <source>
        <dbReference type="SAM" id="Coils"/>
    </source>
</evidence>
<protein>
    <recommendedName>
        <fullName evidence="5">CDK5RAP3-like protein</fullName>
    </recommendedName>
</protein>
<dbReference type="GO" id="GO:0012505">
    <property type="term" value="C:endomembrane system"/>
    <property type="evidence" value="ECO:0007669"/>
    <property type="project" value="TreeGrafter"/>
</dbReference>
<gene>
    <name evidence="3" type="ORF">Acr_01g0004170</name>
</gene>
<keyword evidence="2" id="KW-0175">Coiled coil</keyword>